<protein>
    <submittedName>
        <fullName evidence="1">Uncharacterized protein</fullName>
    </submittedName>
</protein>
<keyword evidence="2" id="KW-1185">Reference proteome</keyword>
<organism evidence="1 2">
    <name type="scientific">Bradyrhizobium macuxiense</name>
    <dbReference type="NCBI Taxonomy" id="1755647"/>
    <lineage>
        <taxon>Bacteria</taxon>
        <taxon>Pseudomonadati</taxon>
        <taxon>Pseudomonadota</taxon>
        <taxon>Alphaproteobacteria</taxon>
        <taxon>Hyphomicrobiales</taxon>
        <taxon>Nitrobacteraceae</taxon>
        <taxon>Bradyrhizobium</taxon>
    </lineage>
</organism>
<comment type="caution">
    <text evidence="1">The sequence shown here is derived from an EMBL/GenBank/DDBJ whole genome shotgun (WGS) entry which is preliminary data.</text>
</comment>
<gene>
    <name evidence="1" type="ORF">AS156_16040</name>
</gene>
<accession>A0A109JIM3</accession>
<dbReference type="AlphaFoldDB" id="A0A109JIM3"/>
<proteinExistence type="predicted"/>
<evidence type="ECO:0000313" key="1">
    <source>
        <dbReference type="EMBL" id="KWV49480.1"/>
    </source>
</evidence>
<evidence type="ECO:0000313" key="2">
    <source>
        <dbReference type="Proteomes" id="UP000057737"/>
    </source>
</evidence>
<dbReference type="EMBL" id="LNCU01000100">
    <property type="protein sequence ID" value="KWV49480.1"/>
    <property type="molecule type" value="Genomic_DNA"/>
</dbReference>
<reference evidence="1 2" key="1">
    <citation type="submission" date="2015-11" db="EMBL/GenBank/DDBJ databases">
        <title>Draft Genome Sequence of the Strain BR 10303 (Bradyrhizobium sp.) isolated from nodules of Centrolobium paraense.</title>
        <authorList>
            <person name="Zelli J.E."/>
            <person name="Simoes-Araujo J.L."/>
            <person name="Barauna A.C."/>
            <person name="Silva K."/>
        </authorList>
    </citation>
    <scope>NUCLEOTIDE SEQUENCE [LARGE SCALE GENOMIC DNA]</scope>
    <source>
        <strain evidence="1 2">BR 10303</strain>
    </source>
</reference>
<name>A0A109JIM3_9BRAD</name>
<dbReference type="Proteomes" id="UP000057737">
    <property type="component" value="Unassembled WGS sequence"/>
</dbReference>
<sequence>MQNARRDIPSGSAKIQEFIVKARGEMTLKLHQRIRSQLGKAQFIKFGERVLSRDHHAQQLRKRRRHPKTSFLKGVAKNANIYLASS</sequence>